<dbReference type="AlphaFoldDB" id="A0AAJ0QR99"/>
<feature type="transmembrane region" description="Helical" evidence="1">
    <location>
        <begin position="54"/>
        <end position="73"/>
    </location>
</feature>
<proteinExistence type="predicted"/>
<evidence type="ECO:0000256" key="1">
    <source>
        <dbReference type="SAM" id="Phobius"/>
    </source>
</evidence>
<organism evidence="2 3">
    <name type="scientific">Gluconobacter thailandicus</name>
    <dbReference type="NCBI Taxonomy" id="257438"/>
    <lineage>
        <taxon>Bacteria</taxon>
        <taxon>Pseudomonadati</taxon>
        <taxon>Pseudomonadota</taxon>
        <taxon>Alphaproteobacteria</taxon>
        <taxon>Acetobacterales</taxon>
        <taxon>Acetobacteraceae</taxon>
        <taxon>Gluconobacter</taxon>
    </lineage>
</organism>
<keyword evidence="1" id="KW-1133">Transmembrane helix</keyword>
<accession>A0AAJ0QR99</accession>
<evidence type="ECO:0000313" key="3">
    <source>
        <dbReference type="Proteomes" id="UP000323560"/>
    </source>
</evidence>
<reference evidence="2 3" key="1">
    <citation type="submission" date="2019-08" db="EMBL/GenBank/DDBJ databases">
        <title>Gluconobacter frateurii HD924 genome.</title>
        <authorList>
            <person name="Liu Y."/>
            <person name="Zhang P."/>
        </authorList>
    </citation>
    <scope>NUCLEOTIDE SEQUENCE [LARGE SCALE GENOMIC DNA]</scope>
    <source>
        <strain evidence="2 3">HD924</strain>
    </source>
</reference>
<feature type="transmembrane region" description="Helical" evidence="1">
    <location>
        <begin position="79"/>
        <end position="97"/>
    </location>
</feature>
<dbReference type="Proteomes" id="UP000323560">
    <property type="component" value="Chromosome"/>
</dbReference>
<dbReference type="EMBL" id="CP043043">
    <property type="protein sequence ID" value="QEH96102.1"/>
    <property type="molecule type" value="Genomic_DNA"/>
</dbReference>
<keyword evidence="1" id="KW-0812">Transmembrane</keyword>
<dbReference type="KEGG" id="gti:FXF46_07295"/>
<dbReference type="RefSeq" id="WP_007283435.1">
    <property type="nucleotide sequence ID" value="NZ_CP043043.1"/>
</dbReference>
<name>A0AAJ0QR99_GLUTH</name>
<gene>
    <name evidence="2" type="ORF">FXF46_07295</name>
</gene>
<evidence type="ECO:0000313" key="2">
    <source>
        <dbReference type="EMBL" id="QEH96102.1"/>
    </source>
</evidence>
<sequence>MSDVAPGKSLDGTGWIGKVLAGLILGAVLAIGLMGILGLLFHADAQLKTATSQILRWFPGPVWGLIVAFSFLFHTSRQAWLALAVINGVVWALFFLLHGIMA</sequence>
<protein>
    <submittedName>
        <fullName evidence="2">Uncharacterized protein</fullName>
    </submittedName>
</protein>
<feature type="transmembrane region" description="Helical" evidence="1">
    <location>
        <begin position="20"/>
        <end position="42"/>
    </location>
</feature>
<keyword evidence="1" id="KW-0472">Membrane</keyword>